<dbReference type="GO" id="GO:0004672">
    <property type="term" value="F:protein kinase activity"/>
    <property type="evidence" value="ECO:0007669"/>
    <property type="project" value="InterPro"/>
</dbReference>
<evidence type="ECO:0000259" key="3">
    <source>
        <dbReference type="PROSITE" id="PS50011"/>
    </source>
</evidence>
<proteinExistence type="predicted"/>
<dbReference type="GO" id="GO:0005524">
    <property type="term" value="F:ATP binding"/>
    <property type="evidence" value="ECO:0007669"/>
    <property type="project" value="UniProtKB-UniRule"/>
</dbReference>
<dbReference type="CDD" id="cd14016">
    <property type="entry name" value="STKc_CK1"/>
    <property type="match status" value="1"/>
</dbReference>
<evidence type="ECO:0000313" key="4">
    <source>
        <dbReference type="EMBL" id="KAF5338904.1"/>
    </source>
</evidence>
<evidence type="ECO:0000256" key="1">
    <source>
        <dbReference type="PROSITE-ProRule" id="PRU10141"/>
    </source>
</evidence>
<sequence length="551" mass="61584">MADSDSSSILSEYTDSDDESVPEQQPRIPTVLSNYRLMETLGSGYSGSIFRAQNIHNGAVVALKVQRVDHECPTNRYERYLYPLLQGGKGMPRLFTAGVQGHWDFLAIDLLGPSLDSLYRKSGKDTMDLGSVCSIAMQLISRLETMHTRGVLHRDIQLGNCVIGLPPNEKLIYMIDFGFSKQYIDPHTRRHIEDSRAKRDFIGNYWFSSVNVHCRGRVPSRRDDLEAAALMLIHMLTPRGLSWTRNGVPKTDEAHDRLIAEKQTARPEDLCRGIPYEFEDFLRYCRKLKFMDCPDYKHWVETFSNLAIENGYSGKEEFIWPAKPPAVKAPQPFHTPLRQHGAAVARDEMEAILGGLAKLNFGARPVLGDRTNVEEAEKKAKETLAKSADRRKIESSGGDSARAGAAKSKQALLTDLCTKASQATDNKSLARLVHNFVKVLQMNSSRTLTKDASRFLDTLYKQLDDPSVFIQPNRVARTRSGDEAAERGSAQAKLGIVMGLRNQLQSAQSNKAVAKLVEDFAKVTNKSVGRTITKDGFLFLEGVAQRLQALH</sequence>
<dbReference type="OrthoDB" id="5979581at2759"/>
<feature type="region of interest" description="Disordered" evidence="2">
    <location>
        <begin position="1"/>
        <end position="28"/>
    </location>
</feature>
<dbReference type="AlphaFoldDB" id="A0A8H5CCV2"/>
<dbReference type="PROSITE" id="PS00107">
    <property type="entry name" value="PROTEIN_KINASE_ATP"/>
    <property type="match status" value="1"/>
</dbReference>
<dbReference type="PANTHER" id="PTHR11909">
    <property type="entry name" value="CASEIN KINASE-RELATED"/>
    <property type="match status" value="1"/>
</dbReference>
<dbReference type="InterPro" id="IPR050235">
    <property type="entry name" value="CK1_Ser-Thr_kinase"/>
</dbReference>
<feature type="region of interest" description="Disordered" evidence="2">
    <location>
        <begin position="382"/>
        <end position="405"/>
    </location>
</feature>
<dbReference type="Gene3D" id="1.10.510.10">
    <property type="entry name" value="Transferase(Phosphotransferase) domain 1"/>
    <property type="match status" value="1"/>
</dbReference>
<gene>
    <name evidence="4" type="ORF">D9611_008751</name>
</gene>
<feature type="compositionally biased region" description="Basic and acidic residues" evidence="2">
    <location>
        <begin position="382"/>
        <end position="394"/>
    </location>
</feature>
<feature type="compositionally biased region" description="Low complexity" evidence="2">
    <location>
        <begin position="395"/>
        <end position="405"/>
    </location>
</feature>
<keyword evidence="1" id="KW-0067">ATP-binding</keyword>
<organism evidence="4 5">
    <name type="scientific">Ephemerocybe angulata</name>
    <dbReference type="NCBI Taxonomy" id="980116"/>
    <lineage>
        <taxon>Eukaryota</taxon>
        <taxon>Fungi</taxon>
        <taxon>Dikarya</taxon>
        <taxon>Basidiomycota</taxon>
        <taxon>Agaricomycotina</taxon>
        <taxon>Agaricomycetes</taxon>
        <taxon>Agaricomycetidae</taxon>
        <taxon>Agaricales</taxon>
        <taxon>Agaricineae</taxon>
        <taxon>Psathyrellaceae</taxon>
        <taxon>Ephemerocybe</taxon>
    </lineage>
</organism>
<evidence type="ECO:0000313" key="5">
    <source>
        <dbReference type="Proteomes" id="UP000541558"/>
    </source>
</evidence>
<dbReference type="PROSITE" id="PS50011">
    <property type="entry name" value="PROTEIN_KINASE_DOM"/>
    <property type="match status" value="1"/>
</dbReference>
<evidence type="ECO:0000256" key="2">
    <source>
        <dbReference type="SAM" id="MobiDB-lite"/>
    </source>
</evidence>
<protein>
    <recommendedName>
        <fullName evidence="3">Protein kinase domain-containing protein</fullName>
    </recommendedName>
</protein>
<comment type="caution">
    <text evidence="4">The sequence shown here is derived from an EMBL/GenBank/DDBJ whole genome shotgun (WGS) entry which is preliminary data.</text>
</comment>
<dbReference type="Proteomes" id="UP000541558">
    <property type="component" value="Unassembled WGS sequence"/>
</dbReference>
<reference evidence="4 5" key="1">
    <citation type="journal article" date="2020" name="ISME J.">
        <title>Uncovering the hidden diversity of litter-decomposition mechanisms in mushroom-forming fungi.</title>
        <authorList>
            <person name="Floudas D."/>
            <person name="Bentzer J."/>
            <person name="Ahren D."/>
            <person name="Johansson T."/>
            <person name="Persson P."/>
            <person name="Tunlid A."/>
        </authorList>
    </citation>
    <scope>NUCLEOTIDE SEQUENCE [LARGE SCALE GENOMIC DNA]</scope>
    <source>
        <strain evidence="4 5">CBS 175.51</strain>
    </source>
</reference>
<feature type="compositionally biased region" description="Polar residues" evidence="2">
    <location>
        <begin position="1"/>
        <end position="13"/>
    </location>
</feature>
<name>A0A8H5CCV2_9AGAR</name>
<dbReference type="SMART" id="SM00220">
    <property type="entry name" value="S_TKc"/>
    <property type="match status" value="1"/>
</dbReference>
<dbReference type="InterPro" id="IPR000719">
    <property type="entry name" value="Prot_kinase_dom"/>
</dbReference>
<accession>A0A8H5CCV2</accession>
<dbReference type="InterPro" id="IPR017441">
    <property type="entry name" value="Protein_kinase_ATP_BS"/>
</dbReference>
<dbReference type="SUPFAM" id="SSF56112">
    <property type="entry name" value="Protein kinase-like (PK-like)"/>
    <property type="match status" value="1"/>
</dbReference>
<dbReference type="InterPro" id="IPR011009">
    <property type="entry name" value="Kinase-like_dom_sf"/>
</dbReference>
<dbReference type="Pfam" id="PF00069">
    <property type="entry name" value="Pkinase"/>
    <property type="match status" value="1"/>
</dbReference>
<keyword evidence="5" id="KW-1185">Reference proteome</keyword>
<keyword evidence="1" id="KW-0547">Nucleotide-binding</keyword>
<dbReference type="EMBL" id="JAACJK010000010">
    <property type="protein sequence ID" value="KAF5338904.1"/>
    <property type="molecule type" value="Genomic_DNA"/>
</dbReference>
<feature type="binding site" evidence="1">
    <location>
        <position position="64"/>
    </location>
    <ligand>
        <name>ATP</name>
        <dbReference type="ChEBI" id="CHEBI:30616"/>
    </ligand>
</feature>
<feature type="domain" description="Protein kinase" evidence="3">
    <location>
        <begin position="35"/>
        <end position="319"/>
    </location>
</feature>